<keyword evidence="4" id="KW-0808">Transferase</keyword>
<keyword evidence="3 10" id="KW-0328">Glycosyltransferase</keyword>
<dbReference type="GO" id="GO:0016757">
    <property type="term" value="F:glycosyltransferase activity"/>
    <property type="evidence" value="ECO:0007669"/>
    <property type="project" value="UniProtKB-KW"/>
</dbReference>
<proteinExistence type="inferred from homology"/>
<evidence type="ECO:0000256" key="2">
    <source>
        <dbReference type="ARBA" id="ARBA00008661"/>
    </source>
</evidence>
<keyword evidence="8 10" id="KW-0333">Golgi apparatus</keyword>
<keyword evidence="11" id="KW-0732">Signal</keyword>
<accession>A0ABD2L4B1</accession>
<keyword evidence="6" id="KW-0735">Signal-anchor</keyword>
<dbReference type="Proteomes" id="UP001620626">
    <property type="component" value="Unassembled WGS sequence"/>
</dbReference>
<dbReference type="EMBL" id="JBICBT010000556">
    <property type="protein sequence ID" value="KAL3109752.1"/>
    <property type="molecule type" value="Genomic_DNA"/>
</dbReference>
<comment type="subcellular location">
    <subcellularLocation>
        <location evidence="1 10">Golgi apparatus membrane</location>
        <topology evidence="1 10">Single-pass type II membrane protein</topology>
    </subcellularLocation>
</comment>
<evidence type="ECO:0000256" key="1">
    <source>
        <dbReference type="ARBA" id="ARBA00004323"/>
    </source>
</evidence>
<organism evidence="12 13">
    <name type="scientific">Heterodera trifolii</name>
    <dbReference type="NCBI Taxonomy" id="157864"/>
    <lineage>
        <taxon>Eukaryota</taxon>
        <taxon>Metazoa</taxon>
        <taxon>Ecdysozoa</taxon>
        <taxon>Nematoda</taxon>
        <taxon>Chromadorea</taxon>
        <taxon>Rhabditida</taxon>
        <taxon>Tylenchina</taxon>
        <taxon>Tylenchomorpha</taxon>
        <taxon>Tylenchoidea</taxon>
        <taxon>Heteroderidae</taxon>
        <taxon>Heteroderinae</taxon>
        <taxon>Heterodera</taxon>
    </lineage>
</organism>
<evidence type="ECO:0000256" key="7">
    <source>
        <dbReference type="ARBA" id="ARBA00022989"/>
    </source>
</evidence>
<keyword evidence="9" id="KW-0472">Membrane</keyword>
<feature type="signal peptide" evidence="11">
    <location>
        <begin position="1"/>
        <end position="27"/>
    </location>
</feature>
<protein>
    <recommendedName>
        <fullName evidence="10">Hexosyltransferase</fullName>
        <ecNumber evidence="10">2.4.1.-</ecNumber>
    </recommendedName>
</protein>
<evidence type="ECO:0000256" key="11">
    <source>
        <dbReference type="SAM" id="SignalP"/>
    </source>
</evidence>
<evidence type="ECO:0000313" key="13">
    <source>
        <dbReference type="Proteomes" id="UP001620626"/>
    </source>
</evidence>
<dbReference type="InterPro" id="IPR002659">
    <property type="entry name" value="Glyco_trans_31"/>
</dbReference>
<evidence type="ECO:0000256" key="9">
    <source>
        <dbReference type="ARBA" id="ARBA00023136"/>
    </source>
</evidence>
<name>A0ABD2L4B1_9BILA</name>
<dbReference type="Gene3D" id="3.90.550.50">
    <property type="match status" value="1"/>
</dbReference>
<dbReference type="PANTHER" id="PTHR11214">
    <property type="entry name" value="BETA-1,3-N-ACETYLGLUCOSAMINYLTRANSFERASE"/>
    <property type="match status" value="1"/>
</dbReference>
<dbReference type="Pfam" id="PF01762">
    <property type="entry name" value="Galactosyl_T"/>
    <property type="match status" value="1"/>
</dbReference>
<comment type="similarity">
    <text evidence="2 10">Belongs to the glycosyltransferase 31 family.</text>
</comment>
<dbReference type="EC" id="2.4.1.-" evidence="10"/>
<comment type="caution">
    <text evidence="12">The sequence shown here is derived from an EMBL/GenBank/DDBJ whole genome shotgun (WGS) entry which is preliminary data.</text>
</comment>
<keyword evidence="7" id="KW-1133">Transmembrane helix</keyword>
<evidence type="ECO:0000256" key="5">
    <source>
        <dbReference type="ARBA" id="ARBA00022692"/>
    </source>
</evidence>
<evidence type="ECO:0000256" key="6">
    <source>
        <dbReference type="ARBA" id="ARBA00022968"/>
    </source>
</evidence>
<dbReference type="AlphaFoldDB" id="A0ABD2L4B1"/>
<evidence type="ECO:0000256" key="10">
    <source>
        <dbReference type="RuleBase" id="RU363063"/>
    </source>
</evidence>
<gene>
    <name evidence="12" type="ORF">niasHT_012969</name>
</gene>
<evidence type="ECO:0000256" key="4">
    <source>
        <dbReference type="ARBA" id="ARBA00022679"/>
    </source>
</evidence>
<keyword evidence="13" id="KW-1185">Reference proteome</keyword>
<sequence>MGGLCNLLNFPLIPIVILLIFNPSTNSASHFEQEFQIEFKNIRLKCRAEFANSCPEETQLIILTMSRRDAFEKRKSIRQTWMDDSQKLEEEQRKHGDLVLLHGFNDIYRHIHLKWYGGLKWQQLFCANAKWVMKADDDAIVHLQRLAHWTENKLNRIVEQNPLVHFGNVQYSANPIRDPNHKWFVSTDEFPADVYPNYLSGCVYLSTSPAIAAILAHTHEIDGFYMDDVLFTGILAERANVTLSDQRAHFVWATSFDLKSAFCEDGVPTAFSMWGAEVPEDFEEHYGRLKERNCNGNFWKIFSLF</sequence>
<evidence type="ECO:0000256" key="8">
    <source>
        <dbReference type="ARBA" id="ARBA00023034"/>
    </source>
</evidence>
<evidence type="ECO:0000313" key="12">
    <source>
        <dbReference type="EMBL" id="KAL3109752.1"/>
    </source>
</evidence>
<evidence type="ECO:0000256" key="3">
    <source>
        <dbReference type="ARBA" id="ARBA00022676"/>
    </source>
</evidence>
<feature type="chain" id="PRO_5044855841" description="Hexosyltransferase" evidence="11">
    <location>
        <begin position="28"/>
        <end position="305"/>
    </location>
</feature>
<dbReference type="GO" id="GO:0000139">
    <property type="term" value="C:Golgi membrane"/>
    <property type="evidence" value="ECO:0007669"/>
    <property type="project" value="UniProtKB-SubCell"/>
</dbReference>
<reference evidence="12 13" key="1">
    <citation type="submission" date="2024-10" db="EMBL/GenBank/DDBJ databases">
        <authorList>
            <person name="Kim D."/>
        </authorList>
    </citation>
    <scope>NUCLEOTIDE SEQUENCE [LARGE SCALE GENOMIC DNA]</scope>
    <source>
        <strain evidence="12">BH-2024</strain>
    </source>
</reference>
<keyword evidence="5" id="KW-0812">Transmembrane</keyword>
<dbReference type="PANTHER" id="PTHR11214:SF3">
    <property type="entry name" value="BETA-1,3-GALACTOSYLTRANSFERASE 6"/>
    <property type="match status" value="1"/>
</dbReference>